<feature type="binding site" evidence="11">
    <location>
        <position position="109"/>
    </location>
    <ligand>
        <name>substrate</name>
    </ligand>
</feature>
<feature type="binding site" evidence="11">
    <location>
        <position position="233"/>
    </location>
    <ligand>
        <name>substrate</name>
    </ligand>
</feature>
<comment type="subunit">
    <text evidence="10 11">Monomer. Part of the FGAM synthase complex composed of 1 PurL, 1 PurQ and 2 PurS subunits.</text>
</comment>
<dbReference type="Proteomes" id="UP000010146">
    <property type="component" value="Unassembled WGS sequence"/>
</dbReference>
<feature type="binding site" evidence="11">
    <location>
        <position position="110"/>
    </location>
    <ligand>
        <name>Mg(2+)</name>
        <dbReference type="ChEBI" id="CHEBI:18420"/>
        <label>2</label>
    </ligand>
</feature>
<feature type="domain" description="Phosphoribosylformylglycinamidine synthase linker" evidence="15">
    <location>
        <begin position="7"/>
        <end position="46"/>
    </location>
</feature>
<evidence type="ECO:0000256" key="5">
    <source>
        <dbReference type="ARBA" id="ARBA00022755"/>
    </source>
</evidence>
<keyword evidence="6 11" id="KW-0067">ATP-binding</keyword>
<dbReference type="EC" id="6.3.5.3" evidence="11"/>
<dbReference type="InterPro" id="IPR041609">
    <property type="entry name" value="PurL_linker"/>
</dbReference>
<keyword evidence="1 11" id="KW-0963">Cytoplasm</keyword>
<gene>
    <name evidence="11" type="primary">purL</name>
    <name evidence="16" type="ORF">CDSM653_00849</name>
</gene>
<dbReference type="PANTHER" id="PTHR43555:SF1">
    <property type="entry name" value="PHOSPHORIBOSYLFORMYLGLYCINAMIDINE SYNTHASE SUBUNIT PURL"/>
    <property type="match status" value="1"/>
</dbReference>
<dbReference type="GO" id="GO:0005737">
    <property type="term" value="C:cytoplasm"/>
    <property type="evidence" value="ECO:0007669"/>
    <property type="project" value="UniProtKB-SubCell"/>
</dbReference>
<reference evidence="17" key="3">
    <citation type="submission" date="2015-02" db="EMBL/GenBank/DDBJ databases">
        <title>Genome analysis of three genomes within the thermophilic hydrogenogenic bacterial species Caldanaerobacter subterraneus.</title>
        <authorList>
            <person name="Sant'Anna F.H."/>
            <person name="Lebedinsky A."/>
            <person name="Sokolova T."/>
            <person name="Robb F.T."/>
            <person name="Gonzalez J.M."/>
        </authorList>
    </citation>
    <scope>NUCLEOTIDE SEQUENCE [LARGE SCALE GENOMIC DNA]</scope>
    <source>
        <strain evidence="17">DSM 12653</strain>
    </source>
</reference>
<sequence length="734" mass="80605">MMDKIWRELGLTDEEYEKIISILGREPNITELGMYSVMWSEHCAYKNSKPLLKYLPTKGERVIQGPGENAGVLDIGDNLAVVMKIESHNHPSAIEPYQGAATGVGGIIRDIFTMGARPIALLDSLRFGIPDDKRTKYLIENVVAGIADYGNCIGIPTVGGDTYFEESYKGNPLVNAMCVGIVEKDKIKKGIAKGIGNPVMVVGATTGRDGIGGASFASQELSEESEEKRPSVQVGDPFMEKLLLEACLELFETDAVVAIQDMGAAGLTSSSCEMASRGGVGMEIDLDKVPLREEGMTPYEIMLSESQERMLVVVKKGKEEDVQKIFKKWGLNAATIGKITDDGMIRVIKDGKIVAEVPAKSLTEDAPQYVREEEVPKWQEEVKKLDINEVKPPEDMNKVLKDVISSLNIASKEWIYSQYDYMVRTDTVITPGMDAAVVRIKGTKKAIALTTDCNGRYCYLDPYIGSQIAVAEAARNLCMVGAKPIGVTDCLNFGNPEKKEIYWQLKNSIFGIAKACETFQIPVVSGNVSLYNENEGRAIYPTPVIGMAGLIEDVSKICTMDFKKERDVIIILGENKGEIGGSEYLKVCFGMVKGQPPQIDLEEEKRLQELVLKLIDKGLIKSSHDISEGGFAAALVESAIAGKKGAKISLQTSLRADIELFSESQSRALITVSPEKVDEVLKIAYEHQVPAQKVGVVEGKDIVIDVNGKRIIDLPLEVLEESWRGRIKWEMERN</sequence>
<feature type="binding site" evidence="11">
    <location>
        <begin position="87"/>
        <end position="90"/>
    </location>
    <ligand>
        <name>substrate</name>
    </ligand>
</feature>
<evidence type="ECO:0000256" key="12">
    <source>
        <dbReference type="SAM" id="MobiDB-lite"/>
    </source>
</evidence>
<keyword evidence="3 11" id="KW-0479">Metal-binding</keyword>
<dbReference type="UniPathway" id="UPA00074">
    <property type="reaction ID" value="UER00128"/>
</dbReference>
<feature type="region of interest" description="Disordered" evidence="12">
    <location>
        <begin position="213"/>
        <end position="233"/>
    </location>
</feature>
<keyword evidence="7 11" id="KW-0460">Magnesium</keyword>
<feature type="active site" description="Proton acceptor" evidence="11">
    <location>
        <position position="88"/>
    </location>
</feature>
<evidence type="ECO:0000256" key="10">
    <source>
        <dbReference type="ARBA" id="ARBA00064392"/>
    </source>
</evidence>
<feature type="binding site" evidence="11">
    <location>
        <position position="84"/>
    </location>
    <ligand>
        <name>ATP</name>
        <dbReference type="ChEBI" id="CHEBI:30616"/>
    </ligand>
</feature>
<dbReference type="CDD" id="cd02204">
    <property type="entry name" value="PurL_repeat2"/>
    <property type="match status" value="1"/>
</dbReference>
<dbReference type="InterPro" id="IPR010074">
    <property type="entry name" value="PRibForGlyAmidine_synth_PurL"/>
</dbReference>
<dbReference type="HAMAP" id="MF_00420">
    <property type="entry name" value="PurL_2"/>
    <property type="match status" value="1"/>
</dbReference>
<comment type="caution">
    <text evidence="11">Lacks conserved residue(s) required for the propagation of feature annotation.</text>
</comment>
<evidence type="ECO:0000259" key="14">
    <source>
        <dbReference type="Pfam" id="PF02769"/>
    </source>
</evidence>
<feature type="binding site" evidence="11">
    <location>
        <position position="45"/>
    </location>
    <ligand>
        <name>ATP</name>
        <dbReference type="ChEBI" id="CHEBI:30616"/>
    </ligand>
</feature>
<dbReference type="AlphaFoldDB" id="B7R7D9"/>
<comment type="subcellular location">
    <subcellularLocation>
        <location evidence="11">Cytoplasm</location>
    </subcellularLocation>
</comment>
<keyword evidence="4 11" id="KW-0547">Nucleotide-binding</keyword>
<comment type="pathway">
    <text evidence="11">Purine metabolism; IMP biosynthesis via de novo pathway; 5-amino-1-(5-phospho-D-ribosyl)imidazole from N(2)-formyl-N(1)-(5-phospho-D-ribosyl)glycinamide: step 1/2.</text>
</comment>
<comment type="function">
    <text evidence="9 11">Part of the phosphoribosylformylglycinamidine synthase complex involved in the purines biosynthetic pathway. Catalyzes the ATP-dependent conversion of formylglycinamide ribonucleotide (FGAR) and glutamine to yield formylglycinamidine ribonucleotide (FGAM) and glutamate. The FGAM synthase complex is composed of three subunits. PurQ produces an ammonia molecule by converting glutamine to glutamate. PurL transfers the ammonia molecule to FGAR to form FGAM in an ATP-dependent manner. PurS interacts with PurQ and PurL and is thought to assist in the transfer of the ammonia molecule from PurQ to PurL.</text>
</comment>
<dbReference type="Pfam" id="PF00586">
    <property type="entry name" value="AIRS"/>
    <property type="match status" value="2"/>
</dbReference>
<evidence type="ECO:0000256" key="1">
    <source>
        <dbReference type="ARBA" id="ARBA00022490"/>
    </source>
</evidence>
<dbReference type="NCBIfam" id="NF002290">
    <property type="entry name" value="PRK01213.1"/>
    <property type="match status" value="1"/>
</dbReference>
<evidence type="ECO:0000256" key="4">
    <source>
        <dbReference type="ARBA" id="ARBA00022741"/>
    </source>
</evidence>
<dbReference type="FunFam" id="3.30.1330.10:FF:000004">
    <property type="entry name" value="Phosphoribosylformylglycinamidine synthase subunit PurL"/>
    <property type="match status" value="1"/>
</dbReference>
<feature type="binding site" evidence="11">
    <location>
        <begin position="305"/>
        <end position="307"/>
    </location>
    <ligand>
        <name>substrate</name>
    </ligand>
</feature>
<dbReference type="SUPFAM" id="SSF56042">
    <property type="entry name" value="PurM C-terminal domain-like"/>
    <property type="match status" value="2"/>
</dbReference>
<feature type="binding site" evidence="11">
    <location>
        <position position="489"/>
    </location>
    <ligand>
        <name>ATP</name>
        <dbReference type="ChEBI" id="CHEBI:30616"/>
    </ligand>
</feature>
<evidence type="ECO:0000256" key="8">
    <source>
        <dbReference type="ARBA" id="ARBA00052585"/>
    </source>
</evidence>
<evidence type="ECO:0000259" key="13">
    <source>
        <dbReference type="Pfam" id="PF00586"/>
    </source>
</evidence>
<accession>B7R7D9</accession>
<dbReference type="NCBIfam" id="TIGR01736">
    <property type="entry name" value="FGAM_synth_II"/>
    <property type="match status" value="1"/>
</dbReference>
<evidence type="ECO:0000313" key="16">
    <source>
        <dbReference type="EMBL" id="KKC30110.1"/>
    </source>
</evidence>
<dbReference type="InterPro" id="IPR036676">
    <property type="entry name" value="PurM-like_C_sf"/>
</dbReference>
<dbReference type="InterPro" id="IPR010918">
    <property type="entry name" value="PurM-like_C_dom"/>
</dbReference>
<dbReference type="PIRSF" id="PIRSF001587">
    <property type="entry name" value="FGAM_synthase_II"/>
    <property type="match status" value="1"/>
</dbReference>
<dbReference type="Gene3D" id="3.30.1330.10">
    <property type="entry name" value="PurM-like, N-terminal domain"/>
    <property type="match status" value="2"/>
</dbReference>
<keyword evidence="2 11" id="KW-0436">Ligase</keyword>
<dbReference type="SUPFAM" id="SSF55326">
    <property type="entry name" value="PurM N-terminal domain-like"/>
    <property type="match status" value="2"/>
</dbReference>
<feature type="domain" description="PurM-like C-terminal" evidence="14">
    <location>
        <begin position="195"/>
        <end position="348"/>
    </location>
</feature>
<feature type="domain" description="PurM-like N-terminal" evidence="13">
    <location>
        <begin position="67"/>
        <end position="182"/>
    </location>
</feature>
<dbReference type="GO" id="GO:0000287">
    <property type="term" value="F:magnesium ion binding"/>
    <property type="evidence" value="ECO:0007669"/>
    <property type="project" value="UniProtKB-UniRule"/>
</dbReference>
<comment type="catalytic activity">
    <reaction evidence="8 11">
        <text>N(2)-formyl-N(1)-(5-phospho-beta-D-ribosyl)glycinamide + L-glutamine + ATP + H2O = 2-formamido-N(1)-(5-O-phospho-beta-D-ribosyl)acetamidine + L-glutamate + ADP + phosphate + H(+)</text>
        <dbReference type="Rhea" id="RHEA:17129"/>
        <dbReference type="ChEBI" id="CHEBI:15377"/>
        <dbReference type="ChEBI" id="CHEBI:15378"/>
        <dbReference type="ChEBI" id="CHEBI:29985"/>
        <dbReference type="ChEBI" id="CHEBI:30616"/>
        <dbReference type="ChEBI" id="CHEBI:43474"/>
        <dbReference type="ChEBI" id="CHEBI:58359"/>
        <dbReference type="ChEBI" id="CHEBI:147286"/>
        <dbReference type="ChEBI" id="CHEBI:147287"/>
        <dbReference type="ChEBI" id="CHEBI:456216"/>
        <dbReference type="EC" id="6.3.5.3"/>
    </reaction>
</comment>
<feature type="binding site" evidence="11">
    <location>
        <position position="86"/>
    </location>
    <ligand>
        <name>Mg(2+)</name>
        <dbReference type="ChEBI" id="CHEBI:18420"/>
        <label>1</label>
    </ligand>
</feature>
<evidence type="ECO:0000256" key="6">
    <source>
        <dbReference type="ARBA" id="ARBA00022840"/>
    </source>
</evidence>
<dbReference type="Gene3D" id="3.90.650.10">
    <property type="entry name" value="PurM-like C-terminal domain"/>
    <property type="match status" value="2"/>
</dbReference>
<keyword evidence="5 11" id="KW-0658">Purine biosynthesis</keyword>
<feature type="active site" evidence="11">
    <location>
        <position position="42"/>
    </location>
</feature>
<dbReference type="FunFam" id="3.90.650.10:FF:000009">
    <property type="entry name" value="Phosphoribosylformylglycinamidine synthase subunit PurL"/>
    <property type="match status" value="1"/>
</dbReference>
<reference evidence="16 17" key="2">
    <citation type="journal article" date="2015" name="BMC Genomics">
        <title>Analysis of three genomes within the thermophilic bacterial species Caldanaerobacter subterraneus with a focus on carbon monoxide dehydrogenase evolution and hydrolase diversity.</title>
        <authorList>
            <person name="Sant'Anna F.H."/>
            <person name="Lebedinsky A.V."/>
            <person name="Sokolova T.G."/>
            <person name="Robb F.T."/>
            <person name="Gonzalez J.M."/>
        </authorList>
    </citation>
    <scope>NUCLEOTIDE SEQUENCE [LARGE SCALE GENOMIC DNA]</scope>
    <source>
        <strain evidence="16 17">DSM 12653</strain>
    </source>
</reference>
<comment type="caution">
    <text evidence="16">The sequence shown here is derived from an EMBL/GenBank/DDBJ whole genome shotgun (WGS) entry which is preliminary data.</text>
</comment>
<evidence type="ECO:0000256" key="7">
    <source>
        <dbReference type="ARBA" id="ARBA00022842"/>
    </source>
</evidence>
<protein>
    <recommendedName>
        <fullName evidence="11">Phosphoribosylformylglycinamidine synthase subunit PurL</fullName>
        <shortName evidence="11">FGAM synthase</shortName>
        <ecNumber evidence="11">6.3.5.3</ecNumber>
    </recommendedName>
    <alternativeName>
        <fullName evidence="11">Formylglycinamide ribonucleotide amidotransferase subunit II</fullName>
        <shortName evidence="11">FGAR amidotransferase II</shortName>
        <shortName evidence="11">FGAR-AT II</shortName>
    </alternativeName>
    <alternativeName>
        <fullName evidence="11">Glutamine amidotransferase PurL</fullName>
    </alternativeName>
    <alternativeName>
        <fullName evidence="11">Phosphoribosylformylglycinamidine synthase subunit II</fullName>
    </alternativeName>
</protein>
<dbReference type="Pfam" id="PF18072">
    <property type="entry name" value="FGAR-AT_linker"/>
    <property type="match status" value="1"/>
</dbReference>
<evidence type="ECO:0000256" key="11">
    <source>
        <dbReference type="HAMAP-Rule" id="MF_00420"/>
    </source>
</evidence>
<feature type="binding site" evidence="11">
    <location>
        <position position="261"/>
    </location>
    <ligand>
        <name>Mg(2+)</name>
        <dbReference type="ChEBI" id="CHEBI:18420"/>
        <label>2</label>
    </ligand>
</feature>
<dbReference type="GO" id="GO:0004642">
    <property type="term" value="F:phosphoribosylformylglycinamidine synthase activity"/>
    <property type="evidence" value="ECO:0007669"/>
    <property type="project" value="UniProtKB-UniRule"/>
</dbReference>
<dbReference type="InterPro" id="IPR016188">
    <property type="entry name" value="PurM-like_N"/>
</dbReference>
<reference evidence="16 17" key="1">
    <citation type="submission" date="2008-07" db="EMBL/GenBank/DDBJ databases">
        <authorList>
            <person name="Gonzalez J."/>
            <person name="Sokolova T."/>
            <person name="Ferriera S."/>
            <person name="Johnson J."/>
            <person name="Kravitz S."/>
            <person name="Beeson K."/>
            <person name="Sutton G."/>
            <person name="Rogers Y.-H."/>
            <person name="Friedman R."/>
            <person name="Frazier M."/>
            <person name="Venter J.C."/>
        </authorList>
    </citation>
    <scope>NUCLEOTIDE SEQUENCE [LARGE SCALE GENOMIC DNA]</scope>
    <source>
        <strain evidence="16 17">DSM 12653</strain>
    </source>
</reference>
<feature type="binding site" evidence="11">
    <location>
        <position position="526"/>
    </location>
    <ligand>
        <name>ATP</name>
        <dbReference type="ChEBI" id="CHEBI:30616"/>
    </ligand>
</feature>
<name>B7R7D9_9THEO</name>
<feature type="binding site" evidence="11">
    <location>
        <position position="529"/>
    </location>
    <ligand>
        <name>substrate</name>
    </ligand>
</feature>
<organism evidence="16 17">
    <name type="scientific">Caldanaerobacter subterraneus subsp. pacificus DSM 12653</name>
    <dbReference type="NCBI Taxonomy" id="391606"/>
    <lineage>
        <taxon>Bacteria</taxon>
        <taxon>Bacillati</taxon>
        <taxon>Bacillota</taxon>
        <taxon>Clostridia</taxon>
        <taxon>Thermoanaerobacterales</taxon>
        <taxon>Thermoanaerobacteraceae</taxon>
        <taxon>Caldanaerobacter</taxon>
    </lineage>
</organism>
<dbReference type="GO" id="GO:0005524">
    <property type="term" value="F:ATP binding"/>
    <property type="evidence" value="ECO:0007669"/>
    <property type="project" value="UniProtKB-UniRule"/>
</dbReference>
<feature type="domain" description="PurM-like C-terminal" evidence="14">
    <location>
        <begin position="567"/>
        <end position="701"/>
    </location>
</feature>
<dbReference type="GO" id="GO:0006189">
    <property type="term" value="P:'de novo' IMP biosynthetic process"/>
    <property type="evidence" value="ECO:0007669"/>
    <property type="project" value="UniProtKB-UniRule"/>
</dbReference>
<dbReference type="Pfam" id="PF02769">
    <property type="entry name" value="AIRS_C"/>
    <property type="match status" value="2"/>
</dbReference>
<evidence type="ECO:0000313" key="17">
    <source>
        <dbReference type="Proteomes" id="UP000010146"/>
    </source>
</evidence>
<dbReference type="InterPro" id="IPR036921">
    <property type="entry name" value="PurM-like_N_sf"/>
</dbReference>
<dbReference type="EMBL" id="ABXP02000050">
    <property type="protein sequence ID" value="KKC30110.1"/>
    <property type="molecule type" value="Genomic_DNA"/>
</dbReference>
<proteinExistence type="inferred from homology"/>
<evidence type="ECO:0000256" key="9">
    <source>
        <dbReference type="ARBA" id="ARBA00059671"/>
    </source>
</evidence>
<evidence type="ECO:0000256" key="3">
    <source>
        <dbReference type="ARBA" id="ARBA00022723"/>
    </source>
</evidence>
<feature type="domain" description="PurM-like N-terminal" evidence="13">
    <location>
        <begin position="432"/>
        <end position="551"/>
    </location>
</feature>
<comment type="similarity">
    <text evidence="11">Belongs to the FGAMS family.</text>
</comment>
<evidence type="ECO:0000256" key="2">
    <source>
        <dbReference type="ARBA" id="ARBA00022598"/>
    </source>
</evidence>
<dbReference type="CDD" id="cd02203">
    <property type="entry name" value="PurL_repeat1"/>
    <property type="match status" value="1"/>
</dbReference>
<dbReference type="PANTHER" id="PTHR43555">
    <property type="entry name" value="PHOSPHORIBOSYLFORMYLGLYCINAMIDINE SYNTHASE SUBUNIT PURL"/>
    <property type="match status" value="1"/>
</dbReference>
<feature type="binding site" evidence="11">
    <location>
        <position position="527"/>
    </location>
    <ligand>
        <name>Mg(2+)</name>
        <dbReference type="ChEBI" id="CHEBI:18420"/>
        <label>1</label>
    </ligand>
</feature>
<evidence type="ECO:0000259" key="15">
    <source>
        <dbReference type="Pfam" id="PF18072"/>
    </source>
</evidence>